<organism evidence="5 6">
    <name type="scientific">Rheinheimera tilapiae</name>
    <dbReference type="NCBI Taxonomy" id="875043"/>
    <lineage>
        <taxon>Bacteria</taxon>
        <taxon>Pseudomonadati</taxon>
        <taxon>Pseudomonadota</taxon>
        <taxon>Gammaproteobacteria</taxon>
        <taxon>Chromatiales</taxon>
        <taxon>Chromatiaceae</taxon>
        <taxon>Rheinheimera</taxon>
    </lineage>
</organism>
<reference evidence="5 6" key="1">
    <citation type="submission" date="2024-09" db="EMBL/GenBank/DDBJ databases">
        <authorList>
            <person name="Sun Q."/>
            <person name="Mori K."/>
        </authorList>
    </citation>
    <scope>NUCLEOTIDE SEQUENCE [LARGE SCALE GENOMIC DNA]</scope>
    <source>
        <strain evidence="5 6">KCTC 23315</strain>
    </source>
</reference>
<proteinExistence type="inferred from homology"/>
<evidence type="ECO:0000256" key="1">
    <source>
        <dbReference type="ARBA" id="ARBA00001933"/>
    </source>
</evidence>
<dbReference type="Proteomes" id="UP001589813">
    <property type="component" value="Unassembled WGS sequence"/>
</dbReference>
<evidence type="ECO:0000313" key="5">
    <source>
        <dbReference type="EMBL" id="MFC0046694.1"/>
    </source>
</evidence>
<feature type="domain" description="Tryptophan synthase beta chain-like PALP" evidence="4">
    <location>
        <begin position="14"/>
        <end position="281"/>
    </location>
</feature>
<evidence type="ECO:0000259" key="4">
    <source>
        <dbReference type="Pfam" id="PF00291"/>
    </source>
</evidence>
<protein>
    <submittedName>
        <fullName evidence="5">1-aminocyclopropane-1-carboxylate deaminase/D-cysteine desulfhydrase</fullName>
    </submittedName>
</protein>
<dbReference type="Pfam" id="PF00291">
    <property type="entry name" value="PALP"/>
    <property type="match status" value="1"/>
</dbReference>
<gene>
    <name evidence="5" type="ORF">ACFFJP_00160</name>
</gene>
<dbReference type="PANTHER" id="PTHR43780:SF2">
    <property type="entry name" value="1-AMINOCYCLOPROPANE-1-CARBOXYLATE DEAMINASE-RELATED"/>
    <property type="match status" value="1"/>
</dbReference>
<evidence type="ECO:0000313" key="6">
    <source>
        <dbReference type="Proteomes" id="UP001589813"/>
    </source>
</evidence>
<dbReference type="PANTHER" id="PTHR43780">
    <property type="entry name" value="1-AMINOCYCLOPROPANE-1-CARBOXYLATE DEAMINASE-RELATED"/>
    <property type="match status" value="1"/>
</dbReference>
<keyword evidence="6" id="KW-1185">Reference proteome</keyword>
<sequence length="315" mass="34806">MNTPFYQQHWQQIHLPILTQHQTELWICHLQCRVPAIAGNKWLKLKYHIQHIQQYEKTGILTFGGAFSNHLAAVAAAGKAFGFQTHAIVRHDSAVLNPTLVACQEQGMQLSFVSPQQYRLRQQSDYLTTLQQQFADWLLVPEGGTATLGVKGVAELLLHHTPAGAANLICCATGSGGTVAGLALGHPQIPVWGITVVKDASLAGKIAALAPDHRNWQLIPDCSGQRYGQFDDETLQLCLQLSEQDLPLEPVYTGKALHTLLTALSERRIQAGQRLVFFHSGGLQGLDGLLHQNRITPAQYQQIKSAELRLWHQFG</sequence>
<dbReference type="Gene3D" id="3.40.50.1100">
    <property type="match status" value="2"/>
</dbReference>
<dbReference type="SUPFAM" id="SSF53686">
    <property type="entry name" value="Tryptophan synthase beta subunit-like PLP-dependent enzymes"/>
    <property type="match status" value="1"/>
</dbReference>
<comment type="caution">
    <text evidence="5">The sequence shown here is derived from an EMBL/GenBank/DDBJ whole genome shotgun (WGS) entry which is preliminary data.</text>
</comment>
<evidence type="ECO:0000256" key="2">
    <source>
        <dbReference type="ARBA" id="ARBA00008639"/>
    </source>
</evidence>
<dbReference type="InterPro" id="IPR027278">
    <property type="entry name" value="ACCD_DCysDesulf"/>
</dbReference>
<keyword evidence="3" id="KW-0663">Pyridoxal phosphate</keyword>
<name>A0ABV6B750_9GAMM</name>
<dbReference type="EMBL" id="JBHLXP010000001">
    <property type="protein sequence ID" value="MFC0046694.1"/>
    <property type="molecule type" value="Genomic_DNA"/>
</dbReference>
<dbReference type="InterPro" id="IPR001926">
    <property type="entry name" value="TrpB-like_PALP"/>
</dbReference>
<comment type="cofactor">
    <cofactor evidence="1">
        <name>pyridoxal 5'-phosphate</name>
        <dbReference type="ChEBI" id="CHEBI:597326"/>
    </cofactor>
</comment>
<comment type="similarity">
    <text evidence="2">Belongs to the ACC deaminase/D-cysteine desulfhydrase family.</text>
</comment>
<dbReference type="InterPro" id="IPR036052">
    <property type="entry name" value="TrpB-like_PALP_sf"/>
</dbReference>
<dbReference type="RefSeq" id="WP_377239248.1">
    <property type="nucleotide sequence ID" value="NZ_JBHLXP010000001.1"/>
</dbReference>
<evidence type="ECO:0000256" key="3">
    <source>
        <dbReference type="ARBA" id="ARBA00022898"/>
    </source>
</evidence>
<accession>A0ABV6B750</accession>
<dbReference type="PIRSF" id="PIRSF006278">
    <property type="entry name" value="ACCD_DCysDesulf"/>
    <property type="match status" value="1"/>
</dbReference>